<dbReference type="Gene3D" id="3.60.15.10">
    <property type="entry name" value="Ribonuclease Z/Hydroxyacylglutathione hydrolase-like"/>
    <property type="match status" value="1"/>
</dbReference>
<feature type="domain" description="Metallo-beta-lactamase" evidence="1">
    <location>
        <begin position="41"/>
        <end position="231"/>
    </location>
</feature>
<dbReference type="AlphaFoldDB" id="A0A0E2E4R0"/>
<dbReference type="EMBL" id="AGDV01000012">
    <property type="protein sequence ID" value="EMB33276.1"/>
    <property type="molecule type" value="Genomic_DNA"/>
</dbReference>
<evidence type="ECO:0000313" key="2">
    <source>
        <dbReference type="EMBL" id="EMB33276.1"/>
    </source>
</evidence>
<evidence type="ECO:0000259" key="1">
    <source>
        <dbReference type="SMART" id="SM00849"/>
    </source>
</evidence>
<reference evidence="2" key="1">
    <citation type="submission" date="2012-01" db="EMBL/GenBank/DDBJ databases">
        <title>The Genome Sequence of Treponema denticola H-22.</title>
        <authorList>
            <consortium name="The Broad Institute Genome Sequencing Platform"/>
            <person name="Earl A."/>
            <person name="Ward D."/>
            <person name="Feldgarden M."/>
            <person name="Gevers D."/>
            <person name="Blanton J.M."/>
            <person name="Fenno C.J."/>
            <person name="Baranova O.V."/>
            <person name="Mathney J."/>
            <person name="Dewhirst F.E."/>
            <person name="Izard J."/>
            <person name="Young S.K."/>
            <person name="Zeng Q."/>
            <person name="Gargeya S."/>
            <person name="Fitzgerald M."/>
            <person name="Haas B."/>
            <person name="Abouelleil A."/>
            <person name="Alvarado L."/>
            <person name="Arachchi H.M."/>
            <person name="Berlin A."/>
            <person name="Chapman S.B."/>
            <person name="Gearin G."/>
            <person name="Goldberg J."/>
            <person name="Griggs A."/>
            <person name="Gujja S."/>
            <person name="Hansen M."/>
            <person name="Heiman D."/>
            <person name="Howarth C."/>
            <person name="Larimer J."/>
            <person name="Lui A."/>
            <person name="MacDonald P.J.P."/>
            <person name="McCowen C."/>
            <person name="Montmayeur A."/>
            <person name="Murphy C."/>
            <person name="Neiman D."/>
            <person name="Pearson M."/>
            <person name="Priest M."/>
            <person name="Roberts A."/>
            <person name="Saif S."/>
            <person name="Shea T."/>
            <person name="Sisk P."/>
            <person name="Stolte C."/>
            <person name="Sykes S."/>
            <person name="Wortman J."/>
            <person name="Nusbaum C."/>
            <person name="Birren B."/>
        </authorList>
    </citation>
    <scope>NUCLEOTIDE SEQUENCE [LARGE SCALE GENOMIC DNA]</scope>
    <source>
        <strain evidence="2">H-22</strain>
    </source>
</reference>
<dbReference type="HOGENOM" id="CLU_090346_0_0_12"/>
<comment type="caution">
    <text evidence="2">The sequence shown here is derived from an EMBL/GenBank/DDBJ whole genome shotgun (WGS) entry which is preliminary data.</text>
</comment>
<organism evidence="2">
    <name type="scientific">Treponema denticola H-22</name>
    <dbReference type="NCBI Taxonomy" id="999432"/>
    <lineage>
        <taxon>Bacteria</taxon>
        <taxon>Pseudomonadati</taxon>
        <taxon>Spirochaetota</taxon>
        <taxon>Spirochaetia</taxon>
        <taxon>Spirochaetales</taxon>
        <taxon>Treponemataceae</taxon>
        <taxon>Treponema</taxon>
    </lineage>
</organism>
<proteinExistence type="predicted"/>
<dbReference type="PANTHER" id="PTHR42951:SF18">
    <property type="entry name" value="METALLO-HYDROLASE MJ0296-RELATED"/>
    <property type="match status" value="1"/>
</dbReference>
<dbReference type="PANTHER" id="PTHR42951">
    <property type="entry name" value="METALLO-BETA-LACTAMASE DOMAIN-CONTAINING"/>
    <property type="match status" value="1"/>
</dbReference>
<sequence length="268" mass="30808">MNLIEFFGTTVKPKITKGKNMLNPIPTGKITEGVFCIRDKDVNVFLIKTKNYYIAIDSGYKNSENLINGLKELDIDRNDVKYLFLTHLDLDHAGGIDGRCDNIFPNAKIFLGKEEEKYLKSIYFRKKVLFFNLKTPIKIFKDYTCLEDRETVNLDENSIEAVLTPGHTLGHLTYILNDKIIFSGDCLIMNSEGGYSMYDLWNIDTAQNIRSLFKLKEIALQKKCEMLISSHTGFTADIEKAFKHIDEAPDWKAKGFKFIENAIENLYE</sequence>
<dbReference type="Proteomes" id="UP000011705">
    <property type="component" value="Chromosome"/>
</dbReference>
<accession>A0A0E2E4R0</accession>
<dbReference type="SMART" id="SM00849">
    <property type="entry name" value="Lactamase_B"/>
    <property type="match status" value="1"/>
</dbReference>
<name>A0A0E2E4R0_TREDN</name>
<dbReference type="InterPro" id="IPR050855">
    <property type="entry name" value="NDM-1-like"/>
</dbReference>
<dbReference type="SUPFAM" id="SSF56281">
    <property type="entry name" value="Metallo-hydrolase/oxidoreductase"/>
    <property type="match status" value="1"/>
</dbReference>
<dbReference type="PATRIC" id="fig|999432.5.peg.1697"/>
<protein>
    <recommendedName>
        <fullName evidence="1">Metallo-beta-lactamase domain-containing protein</fullName>
    </recommendedName>
</protein>
<gene>
    <name evidence="2" type="ORF">HMPREF9726_01637</name>
</gene>
<dbReference type="InterPro" id="IPR036866">
    <property type="entry name" value="RibonucZ/Hydroxyglut_hydro"/>
</dbReference>
<dbReference type="RefSeq" id="WP_002684787.1">
    <property type="nucleotide sequence ID" value="NZ_CM001795.1"/>
</dbReference>
<dbReference type="Pfam" id="PF00753">
    <property type="entry name" value="Lactamase_B"/>
    <property type="match status" value="1"/>
</dbReference>
<dbReference type="InterPro" id="IPR001279">
    <property type="entry name" value="Metallo-B-lactamas"/>
</dbReference>